<reference evidence="9" key="1">
    <citation type="submission" date="2020-06" db="EMBL/GenBank/DDBJ databases">
        <authorList>
            <person name="Onetto C."/>
        </authorList>
    </citation>
    <scope>NUCLEOTIDE SEQUENCE</scope>
</reference>
<feature type="compositionally biased region" description="Polar residues" evidence="6">
    <location>
        <begin position="51"/>
        <end position="70"/>
    </location>
</feature>
<evidence type="ECO:0000256" key="4">
    <source>
        <dbReference type="ARBA" id="ARBA00022840"/>
    </source>
</evidence>
<comment type="caution">
    <text evidence="9">The sequence shown here is derived from an EMBL/GenBank/DDBJ whole genome shotgun (WGS) entry which is preliminary data.</text>
</comment>
<evidence type="ECO:0000256" key="1">
    <source>
        <dbReference type="ARBA" id="ARBA00004123"/>
    </source>
</evidence>
<feature type="domain" description="Helicase C-terminal" evidence="8">
    <location>
        <begin position="624"/>
        <end position="779"/>
    </location>
</feature>
<evidence type="ECO:0000259" key="8">
    <source>
        <dbReference type="PROSITE" id="PS51194"/>
    </source>
</evidence>
<dbReference type="InterPro" id="IPR000330">
    <property type="entry name" value="SNF2_N"/>
</dbReference>
<protein>
    <recommendedName>
        <fullName evidence="11">DNA excision repair protein</fullName>
    </recommendedName>
</protein>
<dbReference type="GO" id="GO:0016787">
    <property type="term" value="F:hydrolase activity"/>
    <property type="evidence" value="ECO:0007669"/>
    <property type="project" value="UniProtKB-KW"/>
</dbReference>
<dbReference type="CDD" id="cd18793">
    <property type="entry name" value="SF2_C_SNF"/>
    <property type="match status" value="1"/>
</dbReference>
<dbReference type="SUPFAM" id="SSF52540">
    <property type="entry name" value="P-loop containing nucleoside triphosphate hydrolases"/>
    <property type="match status" value="2"/>
</dbReference>
<keyword evidence="5" id="KW-0539">Nucleus</keyword>
<dbReference type="Pfam" id="PF00176">
    <property type="entry name" value="SNF2-rel_dom"/>
    <property type="match status" value="1"/>
</dbReference>
<dbReference type="Gene3D" id="3.40.50.10810">
    <property type="entry name" value="Tandem AAA-ATPase domain"/>
    <property type="match status" value="1"/>
</dbReference>
<dbReference type="InterPro" id="IPR049730">
    <property type="entry name" value="SNF2/RAD54-like_C"/>
</dbReference>
<keyword evidence="4" id="KW-0067">ATP-binding</keyword>
<comment type="subcellular location">
    <subcellularLocation>
        <location evidence="1">Nucleus</location>
    </subcellularLocation>
</comment>
<evidence type="ECO:0000313" key="10">
    <source>
        <dbReference type="Proteomes" id="UP000716446"/>
    </source>
</evidence>
<dbReference type="PROSITE" id="PS51194">
    <property type="entry name" value="HELICASE_CTER"/>
    <property type="match status" value="1"/>
</dbReference>
<keyword evidence="10" id="KW-1185">Reference proteome</keyword>
<accession>A0A9N8JBL1</accession>
<dbReference type="InterPro" id="IPR057931">
    <property type="entry name" value="RHH_ERCC6L2"/>
</dbReference>
<dbReference type="InterPro" id="IPR001650">
    <property type="entry name" value="Helicase_C-like"/>
</dbReference>
<dbReference type="Pfam" id="PF25806">
    <property type="entry name" value="RHH_ERCC6L2"/>
    <property type="match status" value="1"/>
</dbReference>
<dbReference type="PROSITE" id="PS51192">
    <property type="entry name" value="HELICASE_ATP_BIND_1"/>
    <property type="match status" value="1"/>
</dbReference>
<evidence type="ECO:0000256" key="3">
    <source>
        <dbReference type="ARBA" id="ARBA00022801"/>
    </source>
</evidence>
<dbReference type="GO" id="GO:0005524">
    <property type="term" value="F:ATP binding"/>
    <property type="evidence" value="ECO:0007669"/>
    <property type="project" value="InterPro"/>
</dbReference>
<dbReference type="PANTHER" id="PTHR45629">
    <property type="entry name" value="SNF2/RAD54 FAMILY MEMBER"/>
    <property type="match status" value="1"/>
</dbReference>
<evidence type="ECO:0000256" key="2">
    <source>
        <dbReference type="ARBA" id="ARBA00022741"/>
    </source>
</evidence>
<evidence type="ECO:0000259" key="7">
    <source>
        <dbReference type="PROSITE" id="PS51192"/>
    </source>
</evidence>
<dbReference type="PANTHER" id="PTHR45629:SF7">
    <property type="entry name" value="DNA EXCISION REPAIR PROTEIN ERCC-6-RELATED"/>
    <property type="match status" value="1"/>
</dbReference>
<dbReference type="SMART" id="SM00490">
    <property type="entry name" value="HELICc"/>
    <property type="match status" value="1"/>
</dbReference>
<dbReference type="InterPro" id="IPR050496">
    <property type="entry name" value="SNF2_RAD54_helicase_repair"/>
</dbReference>
<gene>
    <name evidence="9" type="ORF">AWRI4619_LOCUS3535</name>
</gene>
<evidence type="ECO:0000256" key="5">
    <source>
        <dbReference type="ARBA" id="ARBA00023242"/>
    </source>
</evidence>
<keyword evidence="3" id="KW-0378">Hydrolase</keyword>
<feature type="compositionally biased region" description="Basic and acidic residues" evidence="6">
    <location>
        <begin position="78"/>
        <end position="88"/>
    </location>
</feature>
<evidence type="ECO:0008006" key="11">
    <source>
        <dbReference type="Google" id="ProtNLM"/>
    </source>
</evidence>
<dbReference type="InterPro" id="IPR038718">
    <property type="entry name" value="SNF2-like_sf"/>
</dbReference>
<dbReference type="FunFam" id="3.40.50.10810:FF:000019">
    <property type="entry name" value="DNA excision repair protein ERCC-6-like 2 isoform X1"/>
    <property type="match status" value="1"/>
</dbReference>
<dbReference type="SMART" id="SM00487">
    <property type="entry name" value="DEXDc"/>
    <property type="match status" value="1"/>
</dbReference>
<dbReference type="InterPro" id="IPR014001">
    <property type="entry name" value="Helicase_ATP-bd"/>
</dbReference>
<dbReference type="GO" id="GO:0005634">
    <property type="term" value="C:nucleus"/>
    <property type="evidence" value="ECO:0007669"/>
    <property type="project" value="UniProtKB-SubCell"/>
</dbReference>
<name>A0A9N8JBL1_9PEZI</name>
<feature type="region of interest" description="Disordered" evidence="6">
    <location>
        <begin position="51"/>
        <end position="162"/>
    </location>
</feature>
<dbReference type="EMBL" id="CAIJEN010000004">
    <property type="protein sequence ID" value="CAD0084968.1"/>
    <property type="molecule type" value="Genomic_DNA"/>
</dbReference>
<evidence type="ECO:0000256" key="6">
    <source>
        <dbReference type="SAM" id="MobiDB-lite"/>
    </source>
</evidence>
<dbReference type="InterPro" id="IPR029256">
    <property type="entry name" value="Heliccase-ass-bd"/>
</dbReference>
<feature type="compositionally biased region" description="Acidic residues" evidence="6">
    <location>
        <begin position="1010"/>
        <end position="1022"/>
    </location>
</feature>
<dbReference type="Pfam" id="PF14773">
    <property type="entry name" value="VIGSSK"/>
    <property type="match status" value="1"/>
</dbReference>
<dbReference type="AlphaFoldDB" id="A0A9N8JBL1"/>
<feature type="compositionally biased region" description="Basic and acidic residues" evidence="6">
    <location>
        <begin position="96"/>
        <end position="110"/>
    </location>
</feature>
<proteinExistence type="predicted"/>
<keyword evidence="2" id="KW-0547">Nucleotide-binding</keyword>
<dbReference type="Gene3D" id="3.40.50.300">
    <property type="entry name" value="P-loop containing nucleotide triphosphate hydrolases"/>
    <property type="match status" value="1"/>
</dbReference>
<dbReference type="Proteomes" id="UP000716446">
    <property type="component" value="Unassembled WGS sequence"/>
</dbReference>
<dbReference type="InterPro" id="IPR027417">
    <property type="entry name" value="P-loop_NTPase"/>
</dbReference>
<organism evidence="9 10">
    <name type="scientific">Aureobasidium vineae</name>
    <dbReference type="NCBI Taxonomy" id="2773715"/>
    <lineage>
        <taxon>Eukaryota</taxon>
        <taxon>Fungi</taxon>
        <taxon>Dikarya</taxon>
        <taxon>Ascomycota</taxon>
        <taxon>Pezizomycotina</taxon>
        <taxon>Dothideomycetes</taxon>
        <taxon>Dothideomycetidae</taxon>
        <taxon>Dothideales</taxon>
        <taxon>Saccotheciaceae</taxon>
        <taxon>Aureobasidium</taxon>
    </lineage>
</organism>
<sequence>MSSSYKSATRSHRRDYQLDRQIEIMDEGEASDLSDLDIVKHTAKQVSLLDTFQNSDGTGTDSDLLNSDDSGTAARKRPRDDEGDRVAFDDDEDAGEAYKKFKSRKSDQRKAIAARTKKAKAKANGMVGKKKKALLDDKKPNQRKFKNDTYGTDSEDEPPESTLPEFLQARKSKWNQDRAKSGDDMLARPPDYDGVYFSDDERLEELQERPLLRDAEMSRDYKDIELQKSEGIIPAPIAQWLRDYQVDGVRFLHELFVFQEGGILGDDMGLGKTIQVIAFLTAAFGKTGDERDYKRMRKMRRDGRWYPRVLLICPGSLMDNWKSELDRWGFWHYDTYHGSNASRSSVLSAAKQGRLEVMITTYTTYRNHRGEINMVEWDCVVADECHTIKERSSEISKAMNEVNALCRIGLTGTAVQNKYDEFWTLLNWTNPGKFGTMAEWRQSVSGPLKVGQSHDTTFAQLAICRRVAKKLVENLLPPYFKRRMKSLIAHQLPKKTDRVVFCPLSDAQSEAYMNLVDSDKIDYIRRSSDPCDCSSGKKQGWCCYTEIPDRGKWQHHVFPMLMTLQKLANHLALLCPQSKDSEEMQHKELENLQLALPDNWLEMYHNRDQITNYANAEYCGKWKVLRKLLKFWHSNGDKVLVFSHSVRLLKMLQMLFRSTTSYNVSYLDGSMKYEERTREVDDFNANETQFVFLISTKAGGVGLNITSANKVVIFDPNWNPSHDLQAQDRAYRIGQIRDVEVFRLISAGTVEEIVYARQIYKQQQANIAYNASTERRYFRGVQDTADKKGEIFGLLNLFSYEGENLVLRDIVNKTNIAESKAGVSVVGLDTSQDSDNDDNDGIMDREDAAISQLAAEITGEGGKKKKKHDDEQDTKIKRQARAVQAILNMAGVEYTHDNNDVIGSSKMEAQLSKRAMAAGTDFDLSNEYAFEKSRGNANSSFEDEKKIGYNYKPPEYVRKRLFCSMAEYYGFADATEFALVLEGWSEQKKTDCLNRFYRHRRKVLEGESSGGEEEEEEEEEEGGEKSAYFK</sequence>
<evidence type="ECO:0000313" key="9">
    <source>
        <dbReference type="EMBL" id="CAD0084968.1"/>
    </source>
</evidence>
<feature type="domain" description="Helicase ATP-binding" evidence="7">
    <location>
        <begin position="253"/>
        <end position="432"/>
    </location>
</feature>
<feature type="region of interest" description="Disordered" evidence="6">
    <location>
        <begin position="1004"/>
        <end position="1030"/>
    </location>
</feature>
<dbReference type="Pfam" id="PF00271">
    <property type="entry name" value="Helicase_C"/>
    <property type="match status" value="1"/>
</dbReference>